<organism evidence="1">
    <name type="scientific">uncultured marine virus</name>
    <dbReference type="NCBI Taxonomy" id="186617"/>
    <lineage>
        <taxon>Viruses</taxon>
        <taxon>environmental samples</taxon>
    </lineage>
</organism>
<proteinExistence type="predicted"/>
<accession>A0A0F7L486</accession>
<evidence type="ECO:0000313" key="1">
    <source>
        <dbReference type="EMBL" id="AKH46755.1"/>
    </source>
</evidence>
<protein>
    <submittedName>
        <fullName evidence="1">Uncharacterized protein</fullName>
    </submittedName>
</protein>
<reference evidence="1" key="1">
    <citation type="journal article" date="2015" name="Front. Microbiol.">
        <title>Combining genomic sequencing methods to explore viral diversity and reveal potential virus-host interactions.</title>
        <authorList>
            <person name="Chow C.E."/>
            <person name="Winget D.M."/>
            <person name="White R.A.III."/>
            <person name="Hallam S.J."/>
            <person name="Suttle C.A."/>
        </authorList>
    </citation>
    <scope>NUCLEOTIDE SEQUENCE</scope>
    <source>
        <strain evidence="1">Anoxic2_2</strain>
    </source>
</reference>
<name>A0A0F7L486_9VIRU</name>
<sequence length="51" mass="6201">MIERFLMSLVWAVFQQAYQTHQNQKLLLCYPTHRPSHHLLFLLILYPLYQG</sequence>
<dbReference type="EMBL" id="KR029586">
    <property type="protein sequence ID" value="AKH46755.1"/>
    <property type="molecule type" value="Genomic_DNA"/>
</dbReference>
<reference evidence="1" key="2">
    <citation type="submission" date="2015-03" db="EMBL/GenBank/DDBJ databases">
        <authorList>
            <person name="Chow C.-E.T."/>
            <person name="Winget D.M."/>
            <person name="White R.A.III."/>
            <person name="Hallam S.J."/>
            <person name="Suttle C.A."/>
        </authorList>
    </citation>
    <scope>NUCLEOTIDE SEQUENCE</scope>
    <source>
        <strain evidence="1">Anoxic2_2</strain>
    </source>
</reference>